<accession>A0ACC3THB7</accession>
<name>A0ACC3THB7_9ASCO</name>
<dbReference type="Proteomes" id="UP001489719">
    <property type="component" value="Unassembled WGS sequence"/>
</dbReference>
<dbReference type="EMBL" id="MU970124">
    <property type="protein sequence ID" value="KAK9320552.1"/>
    <property type="molecule type" value="Genomic_DNA"/>
</dbReference>
<gene>
    <name evidence="1" type="ORF">V1517DRAFT_354395</name>
</gene>
<evidence type="ECO:0000313" key="1">
    <source>
        <dbReference type="EMBL" id="KAK9320552.1"/>
    </source>
</evidence>
<comment type="caution">
    <text evidence="1">The sequence shown here is derived from an EMBL/GenBank/DDBJ whole genome shotgun (WGS) entry which is preliminary data.</text>
</comment>
<sequence>MSSLDIPEAVTTAEQASRYLRSKTKDVGPLIVFAQALIDEKYTNLYFPRKEDFLMDWWFDRAEIGMKNDNFWQIFKKIWTSLGDDSKRQIYQRHKFLDTIKSALASLASDVTNNDRSKTERLALLSSVFDAVECVEQSKLWLRCTTEVMVSIMIDYLKLVSVFSEAASEKWCRLVFIIYENALYGVSNFKKVSQSFSNKGLLAGFTVLKHVDRQAKLHDKLSNILRDLVFSPSVLKDNENQSFKKLCDVLAQIPDSRQDGEFLGHVLSLGLSKFGKTKQRPLMPKICEEFLNFAPQAARSILREAKNHDITISTETLTKALHAQEPTDWILATMILDADADAVFPMVEGLMDDKLRNSETSRDIVAFVCHLAESYTKVRNLQQLINIWRKTLTSGGVPETSVLASEDLVRAVATRISESVTIHQLNSIFVEIIPKDETGELMSGDILPLIAIILGMSLLPDTLPDSLLLKAEKLLSLLNTEALQDNYLTWRLKYLILSMHKNIVKSVIKSSCTEASDVASAVKSLVNPDRKVYDSRISYFNLQMLFRIAEFKPLAGFPQVAQWLLDIMDAKSLQWDQNIAHIGNMNLPVAFAFCIIDRWLVLIEYALR</sequence>
<protein>
    <submittedName>
        <fullName evidence="1">Uncharacterized protein</fullName>
    </submittedName>
</protein>
<proteinExistence type="predicted"/>
<reference evidence="2" key="1">
    <citation type="journal article" date="2024" name="Front. Bioeng. Biotechnol.">
        <title>Genome-scale model development and genomic sequencing of the oleaginous clade Lipomyces.</title>
        <authorList>
            <person name="Czajka J.J."/>
            <person name="Han Y."/>
            <person name="Kim J."/>
            <person name="Mondo S.J."/>
            <person name="Hofstad B.A."/>
            <person name="Robles A."/>
            <person name="Haridas S."/>
            <person name="Riley R."/>
            <person name="LaButti K."/>
            <person name="Pangilinan J."/>
            <person name="Andreopoulos W."/>
            <person name="Lipzen A."/>
            <person name="Yan J."/>
            <person name="Wang M."/>
            <person name="Ng V."/>
            <person name="Grigoriev I.V."/>
            <person name="Spatafora J.W."/>
            <person name="Magnuson J.K."/>
            <person name="Baker S.E."/>
            <person name="Pomraning K.R."/>
        </authorList>
    </citation>
    <scope>NUCLEOTIDE SEQUENCE [LARGE SCALE GENOMIC DNA]</scope>
    <source>
        <strain evidence="2">CBS 10300</strain>
    </source>
</reference>
<keyword evidence="2" id="KW-1185">Reference proteome</keyword>
<evidence type="ECO:0000313" key="2">
    <source>
        <dbReference type="Proteomes" id="UP001489719"/>
    </source>
</evidence>
<organism evidence="1 2">
    <name type="scientific">Lipomyces orientalis</name>
    <dbReference type="NCBI Taxonomy" id="1233043"/>
    <lineage>
        <taxon>Eukaryota</taxon>
        <taxon>Fungi</taxon>
        <taxon>Dikarya</taxon>
        <taxon>Ascomycota</taxon>
        <taxon>Saccharomycotina</taxon>
        <taxon>Lipomycetes</taxon>
        <taxon>Lipomycetales</taxon>
        <taxon>Lipomycetaceae</taxon>
        <taxon>Lipomyces</taxon>
    </lineage>
</organism>